<dbReference type="Gene3D" id="3.90.1200.10">
    <property type="match status" value="1"/>
</dbReference>
<dbReference type="eggNOG" id="ENOG502SHAC">
    <property type="taxonomic scope" value="Eukaryota"/>
</dbReference>
<evidence type="ECO:0000259" key="1">
    <source>
        <dbReference type="Pfam" id="PF01636"/>
    </source>
</evidence>
<dbReference type="EMBL" id="DS027052">
    <property type="protein sequence ID" value="EAW11601.1"/>
    <property type="molecule type" value="Genomic_DNA"/>
</dbReference>
<dbReference type="PANTHER" id="PTHR36091">
    <property type="entry name" value="ALTERED INHERITANCE OF MITOCHONDRIA PROTEIN 9, MITOCHONDRIAL"/>
    <property type="match status" value="1"/>
</dbReference>
<protein>
    <recommendedName>
        <fullName evidence="1">Aminoglycoside phosphotransferase domain-containing protein</fullName>
    </recommendedName>
</protein>
<reference evidence="2 3" key="1">
    <citation type="journal article" date="2008" name="PLoS Genet.">
        <title>Genomic islands in the pathogenic filamentous fungus Aspergillus fumigatus.</title>
        <authorList>
            <person name="Fedorova N.D."/>
            <person name="Khaldi N."/>
            <person name="Joardar V.S."/>
            <person name="Maiti R."/>
            <person name="Amedeo P."/>
            <person name="Anderson M.J."/>
            <person name="Crabtree J."/>
            <person name="Silva J.C."/>
            <person name="Badger J.H."/>
            <person name="Albarraq A."/>
            <person name="Angiuoli S."/>
            <person name="Bussey H."/>
            <person name="Bowyer P."/>
            <person name="Cotty P.J."/>
            <person name="Dyer P.S."/>
            <person name="Egan A."/>
            <person name="Galens K."/>
            <person name="Fraser-Liggett C.M."/>
            <person name="Haas B.J."/>
            <person name="Inman J.M."/>
            <person name="Kent R."/>
            <person name="Lemieux S."/>
            <person name="Malavazi I."/>
            <person name="Orvis J."/>
            <person name="Roemer T."/>
            <person name="Ronning C.M."/>
            <person name="Sundaram J.P."/>
            <person name="Sutton G."/>
            <person name="Turner G."/>
            <person name="Venter J.C."/>
            <person name="White O.R."/>
            <person name="Whitty B.R."/>
            <person name="Youngman P."/>
            <person name="Wolfe K.H."/>
            <person name="Goldman G.H."/>
            <person name="Wortman J.R."/>
            <person name="Jiang B."/>
            <person name="Denning D.W."/>
            <person name="Nierman W.C."/>
        </authorList>
    </citation>
    <scope>NUCLEOTIDE SEQUENCE [LARGE SCALE GENOMIC DNA]</scope>
    <source>
        <strain evidence="3">ATCC 1007 / CBS 513.65 / DSM 816 / NCTC 3887 / NRRL 1</strain>
    </source>
</reference>
<dbReference type="Pfam" id="PF01636">
    <property type="entry name" value="APH"/>
    <property type="match status" value="1"/>
</dbReference>
<sequence length="499" mass="56628">MATAVGRTPSDVASFGKLAEGGFNRVFEAVFNDGKRVLARLPYPSTMPKHYAVASEVATMDFLRLQGIRTPKVHAWSSTQNNGVGSEYIIMWRLDGQPLGATWYSLTSKQQHKVIKQIVELETRLMSLDFPACGSIYYQKDLHSERKTPLSGQKEFCIGPIAHYSWWHGERSRLDLDRGPWSLSGDILRAVGERELTWLKACGTPRLPYERLYREIYNFHKMPPDEHINNLSDFLLLVPCLGFRGDSILERPVIRHPDFQPNNILVSENHDIVGLIDWQHSCVLPLGLAAGIPKHFQNYGDPASENPIQPQLEYPEGYDAMPLSEQAEIREVFRRRLVHFLYAAFTLRLNPAHYQAIFNDPVILHQRLLESAGTPWEGDSVSLKAGLIRITQSWPSLRTSSAVAARSEACHAPPLSYPETVISTVLKLHEQQEEADMAMKEMRDMLDTDELGWVPNDQYEAATEIAGEMKAKMLEVAETENEIIAVRDHFPFEDFDENC</sequence>
<dbReference type="OMA" id="HYDAIFN"/>
<dbReference type="InterPro" id="IPR002575">
    <property type="entry name" value="Aminoglycoside_PTrfase"/>
</dbReference>
<evidence type="ECO:0000313" key="3">
    <source>
        <dbReference type="Proteomes" id="UP000006701"/>
    </source>
</evidence>
<dbReference type="AlphaFoldDB" id="A1CFF2"/>
<dbReference type="SUPFAM" id="SSF56112">
    <property type="entry name" value="Protein kinase-like (PK-like)"/>
    <property type="match status" value="1"/>
</dbReference>
<accession>A1CFF2</accession>
<name>A1CFF2_ASPCL</name>
<dbReference type="InterPro" id="IPR011009">
    <property type="entry name" value="Kinase-like_dom_sf"/>
</dbReference>
<dbReference type="VEuPathDB" id="FungiDB:ACLA_092990"/>
<organism evidence="2 3">
    <name type="scientific">Aspergillus clavatus (strain ATCC 1007 / CBS 513.65 / DSM 816 / NCTC 3887 / NRRL 1 / QM 1276 / 107)</name>
    <dbReference type="NCBI Taxonomy" id="344612"/>
    <lineage>
        <taxon>Eukaryota</taxon>
        <taxon>Fungi</taxon>
        <taxon>Dikarya</taxon>
        <taxon>Ascomycota</taxon>
        <taxon>Pezizomycotina</taxon>
        <taxon>Eurotiomycetes</taxon>
        <taxon>Eurotiomycetidae</taxon>
        <taxon>Eurotiales</taxon>
        <taxon>Aspergillaceae</taxon>
        <taxon>Aspergillus</taxon>
        <taxon>Aspergillus subgen. Fumigati</taxon>
    </lineage>
</organism>
<dbReference type="GeneID" id="4705375"/>
<dbReference type="InterPro" id="IPR051035">
    <property type="entry name" value="Mito_inheritance_9"/>
</dbReference>
<dbReference type="PANTHER" id="PTHR36091:SF2">
    <property type="entry name" value="AMINOGLYCOSIDE PHOSPHOTRANSFERASE DOMAIN-CONTAINING PROTEIN"/>
    <property type="match status" value="1"/>
</dbReference>
<dbReference type="GO" id="GO:0005739">
    <property type="term" value="C:mitochondrion"/>
    <property type="evidence" value="ECO:0007669"/>
    <property type="project" value="TreeGrafter"/>
</dbReference>
<dbReference type="HOGENOM" id="CLU_019189_9_1_1"/>
<dbReference type="Proteomes" id="UP000006701">
    <property type="component" value="Unassembled WGS sequence"/>
</dbReference>
<dbReference type="OrthoDB" id="10003767at2759"/>
<dbReference type="RefSeq" id="XP_001273027.1">
    <property type="nucleotide sequence ID" value="XM_001273026.1"/>
</dbReference>
<proteinExistence type="predicted"/>
<dbReference type="STRING" id="344612.A1CFF2"/>
<dbReference type="KEGG" id="act:ACLA_092990"/>
<feature type="domain" description="Aminoglycoside phosphotransferase" evidence="1">
    <location>
        <begin position="19"/>
        <end position="283"/>
    </location>
</feature>
<evidence type="ECO:0000313" key="2">
    <source>
        <dbReference type="EMBL" id="EAW11601.1"/>
    </source>
</evidence>
<gene>
    <name evidence="2" type="ORF">ACLA_092990</name>
</gene>
<keyword evidence="3" id="KW-1185">Reference proteome</keyword>